<dbReference type="EMBL" id="JARKNE010000012">
    <property type="protein sequence ID" value="KAK5775539.1"/>
    <property type="molecule type" value="Genomic_DNA"/>
</dbReference>
<dbReference type="PANTHER" id="PTHR46148">
    <property type="entry name" value="CHROMO DOMAIN-CONTAINING PROTEIN"/>
    <property type="match status" value="1"/>
</dbReference>
<dbReference type="Proteomes" id="UP001358586">
    <property type="component" value="Chromosome 12"/>
</dbReference>
<comment type="caution">
    <text evidence="2">The sequence shown here is derived from an EMBL/GenBank/DDBJ whole genome shotgun (WGS) entry which is preliminary data.</text>
</comment>
<feature type="domain" description="Tf2-1-like SH3-like" evidence="1">
    <location>
        <begin position="2"/>
        <end position="56"/>
    </location>
</feature>
<gene>
    <name evidence="2" type="ORF">PVK06_043440</name>
</gene>
<dbReference type="InterPro" id="IPR056924">
    <property type="entry name" value="SH3_Tf2-1"/>
</dbReference>
<dbReference type="PANTHER" id="PTHR46148:SF44">
    <property type="entry name" value="GAG-POL POLYPROTEIN"/>
    <property type="match status" value="1"/>
</dbReference>
<reference evidence="2 3" key="1">
    <citation type="submission" date="2023-03" db="EMBL/GenBank/DDBJ databases">
        <title>WGS of Gossypium arboreum.</title>
        <authorList>
            <person name="Yu D."/>
        </authorList>
    </citation>
    <scope>NUCLEOTIDE SEQUENCE [LARGE SCALE GENOMIC DNA]</scope>
    <source>
        <tissue evidence="2">Leaf</tissue>
    </source>
</reference>
<evidence type="ECO:0000313" key="2">
    <source>
        <dbReference type="EMBL" id="KAK5775539.1"/>
    </source>
</evidence>
<keyword evidence="3" id="KW-1185">Reference proteome</keyword>
<evidence type="ECO:0000313" key="3">
    <source>
        <dbReference type="Proteomes" id="UP001358586"/>
    </source>
</evidence>
<name>A0ABR0MNI4_GOSAR</name>
<accession>A0ABR0MNI4</accession>
<dbReference type="Pfam" id="PF24626">
    <property type="entry name" value="SH3_Tf2-1"/>
    <property type="match status" value="1"/>
</dbReference>
<sequence>MKKIKRFRRKGKLSPRFIGPHRILKRMGPVTYQLELPPELDRIHDVFHISMLRHYRSDPAHIISIEEIEVGPDLTLEKESVQILDHDVKVLRKKSIQLVKVIWCNHSSEEAM</sequence>
<proteinExistence type="predicted"/>
<organism evidence="2 3">
    <name type="scientific">Gossypium arboreum</name>
    <name type="common">Tree cotton</name>
    <name type="synonym">Gossypium nanking</name>
    <dbReference type="NCBI Taxonomy" id="29729"/>
    <lineage>
        <taxon>Eukaryota</taxon>
        <taxon>Viridiplantae</taxon>
        <taxon>Streptophyta</taxon>
        <taxon>Embryophyta</taxon>
        <taxon>Tracheophyta</taxon>
        <taxon>Spermatophyta</taxon>
        <taxon>Magnoliopsida</taxon>
        <taxon>eudicotyledons</taxon>
        <taxon>Gunneridae</taxon>
        <taxon>Pentapetalae</taxon>
        <taxon>rosids</taxon>
        <taxon>malvids</taxon>
        <taxon>Malvales</taxon>
        <taxon>Malvaceae</taxon>
        <taxon>Malvoideae</taxon>
        <taxon>Gossypium</taxon>
    </lineage>
</organism>
<evidence type="ECO:0000259" key="1">
    <source>
        <dbReference type="Pfam" id="PF24626"/>
    </source>
</evidence>
<protein>
    <recommendedName>
        <fullName evidence="1">Tf2-1-like SH3-like domain-containing protein</fullName>
    </recommendedName>
</protein>